<evidence type="ECO:0000256" key="4">
    <source>
        <dbReference type="ARBA" id="ARBA00022741"/>
    </source>
</evidence>
<dbReference type="EMBL" id="LWDF02000155">
    <property type="protein sequence ID" value="KAE8255600.1"/>
    <property type="molecule type" value="Genomic_DNA"/>
</dbReference>
<dbReference type="InterPro" id="IPR050629">
    <property type="entry name" value="STE20/SPS1-PAK"/>
</dbReference>
<dbReference type="SUPFAM" id="SSF56112">
    <property type="entry name" value="Protein kinase-like (PK-like)"/>
    <property type="match status" value="1"/>
</dbReference>
<evidence type="ECO:0000313" key="9">
    <source>
        <dbReference type="EMBL" id="KAE8255600.1"/>
    </source>
</evidence>
<gene>
    <name evidence="9" type="ORF">A4X13_0g2984</name>
</gene>
<evidence type="ECO:0000256" key="7">
    <source>
        <dbReference type="SAM" id="MobiDB-lite"/>
    </source>
</evidence>
<organism evidence="9 10">
    <name type="scientific">Tilletia indica</name>
    <dbReference type="NCBI Taxonomy" id="43049"/>
    <lineage>
        <taxon>Eukaryota</taxon>
        <taxon>Fungi</taxon>
        <taxon>Dikarya</taxon>
        <taxon>Basidiomycota</taxon>
        <taxon>Ustilaginomycotina</taxon>
        <taxon>Exobasidiomycetes</taxon>
        <taxon>Tilletiales</taxon>
        <taxon>Tilletiaceae</taxon>
        <taxon>Tilletia</taxon>
    </lineage>
</organism>
<feature type="region of interest" description="Disordered" evidence="7">
    <location>
        <begin position="1241"/>
        <end position="1302"/>
    </location>
</feature>
<feature type="compositionally biased region" description="Polar residues" evidence="7">
    <location>
        <begin position="581"/>
        <end position="603"/>
    </location>
</feature>
<dbReference type="SMART" id="SM00220">
    <property type="entry name" value="S_TKc"/>
    <property type="match status" value="1"/>
</dbReference>
<evidence type="ECO:0000313" key="10">
    <source>
        <dbReference type="Proteomes" id="UP000077521"/>
    </source>
</evidence>
<dbReference type="CDD" id="cd06627">
    <property type="entry name" value="STKc_Cdc7_like"/>
    <property type="match status" value="1"/>
</dbReference>
<feature type="compositionally biased region" description="Polar residues" evidence="7">
    <location>
        <begin position="317"/>
        <end position="327"/>
    </location>
</feature>
<evidence type="ECO:0000256" key="6">
    <source>
        <dbReference type="ARBA" id="ARBA00025754"/>
    </source>
</evidence>
<dbReference type="PROSITE" id="PS00107">
    <property type="entry name" value="PROTEIN_KINASE_ATP"/>
    <property type="match status" value="1"/>
</dbReference>
<evidence type="ECO:0000256" key="1">
    <source>
        <dbReference type="ARBA" id="ARBA00012513"/>
    </source>
</evidence>
<feature type="compositionally biased region" description="Polar residues" evidence="7">
    <location>
        <begin position="1286"/>
        <end position="1296"/>
    </location>
</feature>
<dbReference type="FunFam" id="1.25.10.10:FF:000583">
    <property type="entry name" value="MAP3K epsilon protein kinase 1"/>
    <property type="match status" value="1"/>
</dbReference>
<feature type="compositionally biased region" description="Polar residues" evidence="7">
    <location>
        <begin position="472"/>
        <end position="486"/>
    </location>
</feature>
<evidence type="ECO:0000256" key="3">
    <source>
        <dbReference type="ARBA" id="ARBA00022723"/>
    </source>
</evidence>
<dbReference type="PROSITE" id="PS00108">
    <property type="entry name" value="PROTEIN_KINASE_ST"/>
    <property type="match status" value="1"/>
</dbReference>
<dbReference type="InterPro" id="IPR011009">
    <property type="entry name" value="Kinase-like_dom_sf"/>
</dbReference>
<keyword evidence="4" id="KW-0547">Nucleotide-binding</keyword>
<feature type="region of interest" description="Disordered" evidence="7">
    <location>
        <begin position="384"/>
        <end position="406"/>
    </location>
</feature>
<dbReference type="InterPro" id="IPR008271">
    <property type="entry name" value="Ser/Thr_kinase_AS"/>
</dbReference>
<feature type="domain" description="Protein kinase" evidence="8">
    <location>
        <begin position="22"/>
        <end position="272"/>
    </location>
</feature>
<comment type="caution">
    <text evidence="9">The sequence shown here is derived from an EMBL/GenBank/DDBJ whole genome shotgun (WGS) entry which is preliminary data.</text>
</comment>
<keyword evidence="10" id="KW-1185">Reference proteome</keyword>
<dbReference type="GO" id="GO:0005524">
    <property type="term" value="F:ATP binding"/>
    <property type="evidence" value="ECO:0007669"/>
    <property type="project" value="UniProtKB-UniRule"/>
</dbReference>
<dbReference type="GO" id="GO:0005737">
    <property type="term" value="C:cytoplasm"/>
    <property type="evidence" value="ECO:0007669"/>
    <property type="project" value="TreeGrafter"/>
</dbReference>
<dbReference type="Pfam" id="PF00069">
    <property type="entry name" value="Pkinase"/>
    <property type="match status" value="1"/>
</dbReference>
<feature type="region of interest" description="Disordered" evidence="7">
    <location>
        <begin position="436"/>
        <end position="511"/>
    </location>
</feature>
<reference evidence="9" key="2">
    <citation type="journal article" date="2019" name="IMA Fungus">
        <title>Genome sequencing and comparison of five Tilletia species to identify candidate genes for the detection of regulated species infecting wheat.</title>
        <authorList>
            <person name="Nguyen H.D.T."/>
            <person name="Sultana T."/>
            <person name="Kesanakurti P."/>
            <person name="Hambleton S."/>
        </authorList>
    </citation>
    <scope>NUCLEOTIDE SEQUENCE</scope>
    <source>
        <strain evidence="9">DAOMC 236416</strain>
    </source>
</reference>
<dbReference type="GO" id="GO:0046872">
    <property type="term" value="F:metal ion binding"/>
    <property type="evidence" value="ECO:0007669"/>
    <property type="project" value="UniProtKB-KW"/>
</dbReference>
<comment type="similarity">
    <text evidence="6">Belongs to the protein kinase superfamily. STE Ser/Thr protein kinase family.</text>
</comment>
<keyword evidence="2" id="KW-0808">Transferase</keyword>
<dbReference type="InterPro" id="IPR000719">
    <property type="entry name" value="Prot_kinase_dom"/>
</dbReference>
<dbReference type="SUPFAM" id="SSF48371">
    <property type="entry name" value="ARM repeat"/>
    <property type="match status" value="1"/>
</dbReference>
<name>A0A177TS14_9BASI</name>
<protein>
    <recommendedName>
        <fullName evidence="1">non-specific serine/threonine protein kinase</fullName>
        <ecNumber evidence="1">2.7.11.1</ecNumber>
    </recommendedName>
</protein>
<dbReference type="PANTHER" id="PTHR48012">
    <property type="entry name" value="STERILE20-LIKE KINASE, ISOFORM B-RELATED"/>
    <property type="match status" value="1"/>
</dbReference>
<dbReference type="InterPro" id="IPR017441">
    <property type="entry name" value="Protein_kinase_ATP_BS"/>
</dbReference>
<feature type="compositionally biased region" description="Low complexity" evidence="7">
    <location>
        <begin position="1241"/>
        <end position="1265"/>
    </location>
</feature>
<dbReference type="GO" id="GO:0004674">
    <property type="term" value="F:protein serine/threonine kinase activity"/>
    <property type="evidence" value="ECO:0007669"/>
    <property type="project" value="UniProtKB-EC"/>
</dbReference>
<feature type="region of interest" description="Disordered" evidence="7">
    <location>
        <begin position="581"/>
        <end position="628"/>
    </location>
</feature>
<dbReference type="Proteomes" id="UP000077521">
    <property type="component" value="Unassembled WGS sequence"/>
</dbReference>
<feature type="region of interest" description="Disordered" evidence="7">
    <location>
        <begin position="308"/>
        <end position="328"/>
    </location>
</feature>
<dbReference type="PANTHER" id="PTHR48012:SF26">
    <property type="entry name" value="SERINE_THREONINE-PROTEIN KINASE DDB_G0283821-RELATED"/>
    <property type="match status" value="1"/>
</dbReference>
<evidence type="ECO:0000259" key="8">
    <source>
        <dbReference type="PROSITE" id="PS50011"/>
    </source>
</evidence>
<keyword evidence="5" id="KW-0067">ATP-binding</keyword>
<accession>A0A177TS14</accession>
<feature type="compositionally biased region" description="Pro residues" evidence="7">
    <location>
        <begin position="496"/>
        <end position="508"/>
    </location>
</feature>
<evidence type="ECO:0000256" key="2">
    <source>
        <dbReference type="ARBA" id="ARBA00022679"/>
    </source>
</evidence>
<sequence length="1302" mass="142694">MSQGRQSAMQAPTAHHVSLSRYQLGDCLGKGAFGHVFRGLNWTTGETVAVKQIKLGNIPKSELSEIMSEIDLLKNLKHPNIVKYLGSEKTNEYLFIILEYCENGSLQHFCKRFGVLPEGLVGVYIAQVLEGLMYLHDQGVIHRDIKGANILTTKDGSVKLADFGVATRTGAMADYAVVGSPYWMAPEVIDQSGATTASDIWSVGCVVIELLEGKPPFHFLPPMSALFRMVSDDCPPLPERASPLVKDFLLHCFQKDQNLRVSARKLMRHPWMLNAKRQLDQLKTGGSIGNRRTAHDEAVKSVQQWNQALKEPARPSNAPNVSTSSAGDMSVASPALPIGKAAPAPSLVAQRQKLVNLQQPEEQKDSWDDDFEDDITTTKIAALEKGAPSVGQQSFEKPTSPEATRRPLIPQFVQQNTKPPPLVLQPRPPVDNAMGLFDGDDDARTIRPTKSPRMNGFNQLPALSSPPSNPSRILSSSQDLSQKTLQSPPSRHSRPRIPPSMASPPPPAFSQVEDYSDLVSEGEEVHLDQQIKNYQRQNSVGKLFHPNDLKALATGGSITLKASNIPVSAPATVTNMSASAFRSSNGAQRPNPTPTGILTSSKTDPIGQSADRKKKDARRALGRYSEVDDEDYSDLAAASAGSNGALQLSTQLADPSSPTDDFEEFDPFAEIDESLNEEADPEANIARDHHARMCAHISNLVETLLPDAPEEDLIKSCQELDQALVEYPDMKAQVFSSHGALAIVQVLEVVQGKDVAGRLLCILNHIIEDDAGAQETFCLIGAIPVVMMFTSKRFSHELRLQAAKFLFTMCSTSSLTLQFVLSCRGLKTLVDLIDEDYNEQRDLVWLGVGCVNSVLELQSPASRNDFCRMLVKEGLLDPLTTSLLSVLADDSESRAITAKEHILQTFVICSQSDSWLKKQIATRAVLRLVLKACGRLQPSDLVIMLKVIKNLSMSPAVLDDLQQCNTIDFLTNILAKHYDGEHGTEVANQVLNSMYNLCRLNKSRQEEAAQSGIIPLFLRVARTGSPLKQFALPILCDFAHAGKATRKMFWQHNGLGFYLELLSDPYWQVSALESIHVWMQDETARVEDVLLQEESFEALLQLFSTAKTNAFENLLEAFYKIMRLSEGVTLAIGKSPGFFNRLIERLSQINAVARVSLLRIAKLVCDVHPDRDRQSLIERHGLYEIVNELSRTDPAVLVRKLAVEVLEQRYMQPSRDSVQTPVKVVRRTASETNVSGAAASIIGSGSLSPPNSTSGSPAGASANGGTLRGPQLPMRSQGSHGRAAGITTNSTKSSFISHVHRS</sequence>
<dbReference type="PROSITE" id="PS50011">
    <property type="entry name" value="PROTEIN_KINASE_DOM"/>
    <property type="match status" value="1"/>
</dbReference>
<dbReference type="InterPro" id="IPR011989">
    <property type="entry name" value="ARM-like"/>
</dbReference>
<reference evidence="9" key="1">
    <citation type="submission" date="2016-04" db="EMBL/GenBank/DDBJ databases">
        <authorList>
            <person name="Nguyen H.D."/>
            <person name="Samba Siva P."/>
            <person name="Cullis J."/>
            <person name="Levesque C.A."/>
            <person name="Hambleton S."/>
        </authorList>
    </citation>
    <scope>NUCLEOTIDE SEQUENCE</scope>
    <source>
        <strain evidence="9">DAOMC 236416</strain>
    </source>
</reference>
<proteinExistence type="inferred from homology"/>
<dbReference type="InterPro" id="IPR016024">
    <property type="entry name" value="ARM-type_fold"/>
</dbReference>
<keyword evidence="3" id="KW-0479">Metal-binding</keyword>
<dbReference type="EC" id="2.7.11.1" evidence="1"/>
<evidence type="ECO:0000256" key="5">
    <source>
        <dbReference type="ARBA" id="ARBA00022840"/>
    </source>
</evidence>
<dbReference type="Gene3D" id="1.10.510.10">
    <property type="entry name" value="Transferase(Phosphotransferase) domain 1"/>
    <property type="match status" value="1"/>
</dbReference>
<dbReference type="Gene3D" id="1.25.10.10">
    <property type="entry name" value="Leucine-rich Repeat Variant"/>
    <property type="match status" value="2"/>
</dbReference>
<dbReference type="FunFam" id="1.10.510.10:FF:000946">
    <property type="entry name" value="Probable serine/threonine-protein kinase DDB_G0284251"/>
    <property type="match status" value="1"/>
</dbReference>